<dbReference type="InterPro" id="IPR000253">
    <property type="entry name" value="FHA_dom"/>
</dbReference>
<dbReference type="AlphaFoldDB" id="A0A495XS04"/>
<evidence type="ECO:0000259" key="2">
    <source>
        <dbReference type="PROSITE" id="PS50006"/>
    </source>
</evidence>
<dbReference type="SUPFAM" id="SSF49879">
    <property type="entry name" value="SMAD/FHA domain"/>
    <property type="match status" value="1"/>
</dbReference>
<name>A0A495XS04_9PSEU</name>
<comment type="caution">
    <text evidence="3">The sequence shown here is derived from an EMBL/GenBank/DDBJ whole genome shotgun (WGS) entry which is preliminary data.</text>
</comment>
<dbReference type="Proteomes" id="UP000272729">
    <property type="component" value="Unassembled WGS sequence"/>
</dbReference>
<dbReference type="EMBL" id="RBXR01000001">
    <property type="protein sequence ID" value="RKT74458.1"/>
    <property type="molecule type" value="Genomic_DNA"/>
</dbReference>
<organism evidence="3 4">
    <name type="scientific">Saccharothrix variisporea</name>
    <dbReference type="NCBI Taxonomy" id="543527"/>
    <lineage>
        <taxon>Bacteria</taxon>
        <taxon>Bacillati</taxon>
        <taxon>Actinomycetota</taxon>
        <taxon>Actinomycetes</taxon>
        <taxon>Pseudonocardiales</taxon>
        <taxon>Pseudonocardiaceae</taxon>
        <taxon>Saccharothrix</taxon>
    </lineage>
</organism>
<reference evidence="3 4" key="1">
    <citation type="submission" date="2018-10" db="EMBL/GenBank/DDBJ databases">
        <title>Sequencing the genomes of 1000 actinobacteria strains.</title>
        <authorList>
            <person name="Klenk H.-P."/>
        </authorList>
    </citation>
    <scope>NUCLEOTIDE SEQUENCE [LARGE SCALE GENOMIC DNA]</scope>
    <source>
        <strain evidence="3 4">DSM 43911</strain>
    </source>
</reference>
<sequence>MSVSGSPVVARVGSSVYEVSPDEEFVFGRSSSCTVCLDPADVAISRHAGALSCENGAWFVVNRSASRNLVVVDDSHLRSVLGPGKRHLLQGPTRVLVQGSEPKPHVIEIEAPEGEPAILRDSSTGLATVTGVGVALTFEEKLALVALFAGYLQKGELYDPYPRTYEAAAKRLGWPRSTLLKKIEYLRTRLTRAGVPGMSGNNALLNLAEHVLTLRLVVEDDLRLIGK</sequence>
<dbReference type="Pfam" id="PF00498">
    <property type="entry name" value="FHA"/>
    <property type="match status" value="1"/>
</dbReference>
<dbReference type="OrthoDB" id="3681926at2"/>
<protein>
    <submittedName>
        <fullName evidence="3">FHA domain-containing protein</fullName>
    </submittedName>
</protein>
<evidence type="ECO:0000256" key="1">
    <source>
        <dbReference type="ARBA" id="ARBA00022553"/>
    </source>
</evidence>
<accession>A0A495XS04</accession>
<dbReference type="Gene3D" id="2.60.200.20">
    <property type="match status" value="1"/>
</dbReference>
<feature type="domain" description="FHA" evidence="2">
    <location>
        <begin position="25"/>
        <end position="77"/>
    </location>
</feature>
<keyword evidence="1" id="KW-0597">Phosphoprotein</keyword>
<proteinExistence type="predicted"/>
<gene>
    <name evidence="3" type="ORF">DFJ66_7817</name>
</gene>
<dbReference type="RefSeq" id="WP_121229175.1">
    <property type="nucleotide sequence ID" value="NZ_JBIUBA010000003.1"/>
</dbReference>
<keyword evidence="4" id="KW-1185">Reference proteome</keyword>
<dbReference type="InterPro" id="IPR008984">
    <property type="entry name" value="SMAD_FHA_dom_sf"/>
</dbReference>
<evidence type="ECO:0000313" key="3">
    <source>
        <dbReference type="EMBL" id="RKT74458.1"/>
    </source>
</evidence>
<evidence type="ECO:0000313" key="4">
    <source>
        <dbReference type="Proteomes" id="UP000272729"/>
    </source>
</evidence>
<dbReference type="CDD" id="cd00060">
    <property type="entry name" value="FHA"/>
    <property type="match status" value="1"/>
</dbReference>
<dbReference type="PROSITE" id="PS50006">
    <property type="entry name" value="FHA_DOMAIN"/>
    <property type="match status" value="1"/>
</dbReference>